<comment type="similarity">
    <text evidence="2 7 8">In the C-terminal section; belongs to the NAD synthetase family.</text>
</comment>
<comment type="similarity">
    <text evidence="9">Belongs to the NAD synthetase family.</text>
</comment>
<feature type="binding site" evidence="7">
    <location>
        <position position="184"/>
    </location>
    <ligand>
        <name>L-glutamine</name>
        <dbReference type="ChEBI" id="CHEBI:58359"/>
    </ligand>
</feature>
<dbReference type="GO" id="GO:0009435">
    <property type="term" value="P:NAD+ biosynthetic process"/>
    <property type="evidence" value="ECO:0007669"/>
    <property type="project" value="UniProtKB-UniRule"/>
</dbReference>
<comment type="catalytic activity">
    <reaction evidence="7 8">
        <text>deamido-NAD(+) + L-glutamine + ATP + H2O = L-glutamate + AMP + diphosphate + NAD(+) + H(+)</text>
        <dbReference type="Rhea" id="RHEA:24384"/>
        <dbReference type="ChEBI" id="CHEBI:15377"/>
        <dbReference type="ChEBI" id="CHEBI:15378"/>
        <dbReference type="ChEBI" id="CHEBI:29985"/>
        <dbReference type="ChEBI" id="CHEBI:30616"/>
        <dbReference type="ChEBI" id="CHEBI:33019"/>
        <dbReference type="ChEBI" id="CHEBI:57540"/>
        <dbReference type="ChEBI" id="CHEBI:58359"/>
        <dbReference type="ChEBI" id="CHEBI:58437"/>
        <dbReference type="ChEBI" id="CHEBI:456215"/>
        <dbReference type="EC" id="6.3.5.1"/>
    </reaction>
</comment>
<keyword evidence="6 7" id="KW-0520">NAD</keyword>
<proteinExistence type="inferred from homology"/>
<dbReference type="RefSeq" id="WP_091816304.1">
    <property type="nucleotide sequence ID" value="NZ_FOCW01000003.1"/>
</dbReference>
<evidence type="ECO:0000256" key="2">
    <source>
        <dbReference type="ARBA" id="ARBA00007145"/>
    </source>
</evidence>
<dbReference type="GO" id="GO:0005737">
    <property type="term" value="C:cytoplasm"/>
    <property type="evidence" value="ECO:0007669"/>
    <property type="project" value="InterPro"/>
</dbReference>
<dbReference type="CDD" id="cd00553">
    <property type="entry name" value="NAD_synthase"/>
    <property type="match status" value="1"/>
</dbReference>
<evidence type="ECO:0000313" key="12">
    <source>
        <dbReference type="Proteomes" id="UP000199531"/>
    </source>
</evidence>
<evidence type="ECO:0000256" key="5">
    <source>
        <dbReference type="ARBA" id="ARBA00022840"/>
    </source>
</evidence>
<dbReference type="PANTHER" id="PTHR23090">
    <property type="entry name" value="NH 3 /GLUTAMINE-DEPENDENT NAD + SYNTHETASE"/>
    <property type="match status" value="1"/>
</dbReference>
<dbReference type="InterPro" id="IPR014729">
    <property type="entry name" value="Rossmann-like_a/b/a_fold"/>
</dbReference>
<evidence type="ECO:0000256" key="8">
    <source>
        <dbReference type="PIRNR" id="PIRNR006630"/>
    </source>
</evidence>
<keyword evidence="4 7" id="KW-0547">Nucleotide-binding</keyword>
<feature type="active site" description="For glutaminase activity" evidence="7">
    <location>
        <position position="122"/>
    </location>
</feature>
<dbReference type="NCBIfam" id="NF010588">
    <property type="entry name" value="PRK13981.1"/>
    <property type="match status" value="1"/>
</dbReference>
<protein>
    <recommendedName>
        <fullName evidence="7 8">Glutamine-dependent NAD(+) synthetase</fullName>
        <ecNumber evidence="7 8">6.3.5.1</ecNumber>
    </recommendedName>
    <alternativeName>
        <fullName evidence="7 8">NAD(+) synthase [glutamine-hydrolyzing]</fullName>
    </alternativeName>
</protein>
<dbReference type="CDD" id="cd07570">
    <property type="entry name" value="GAT_Gln-NAD-synth"/>
    <property type="match status" value="1"/>
</dbReference>
<feature type="binding site" evidence="7">
    <location>
        <position position="541"/>
    </location>
    <ligand>
        <name>deamido-NAD(+)</name>
        <dbReference type="ChEBI" id="CHEBI:58437"/>
        <note>ligand shared between two neighboring subunits</note>
    </ligand>
</feature>
<feature type="active site" description="Proton acceptor; for glutaminase activity" evidence="7">
    <location>
        <position position="43"/>
    </location>
</feature>
<dbReference type="EMBL" id="FOCW01000003">
    <property type="protein sequence ID" value="SEN58398.1"/>
    <property type="molecule type" value="Genomic_DNA"/>
</dbReference>
<evidence type="ECO:0000256" key="7">
    <source>
        <dbReference type="HAMAP-Rule" id="MF_02090"/>
    </source>
</evidence>
<dbReference type="PIRSF" id="PIRSF006630">
    <property type="entry name" value="NADS_GAT"/>
    <property type="match status" value="1"/>
</dbReference>
<dbReference type="InterPro" id="IPR003694">
    <property type="entry name" value="NAD_synthase"/>
</dbReference>
<feature type="binding site" evidence="7">
    <location>
        <position position="420"/>
    </location>
    <ligand>
        <name>ATP</name>
        <dbReference type="ChEBI" id="CHEBI:30616"/>
    </ligand>
</feature>
<dbReference type="STRING" id="1121117.SAMN02745977_01568"/>
<dbReference type="Proteomes" id="UP000199531">
    <property type="component" value="Unassembled WGS sequence"/>
</dbReference>
<dbReference type="FunFam" id="3.40.50.620:FF:000106">
    <property type="entry name" value="Glutamine-dependent NAD(+) synthetase"/>
    <property type="match status" value="1"/>
</dbReference>
<dbReference type="EC" id="6.3.5.1" evidence="7 8"/>
<dbReference type="Gene3D" id="3.40.50.620">
    <property type="entry name" value="HUPs"/>
    <property type="match status" value="1"/>
</dbReference>
<evidence type="ECO:0000256" key="9">
    <source>
        <dbReference type="RuleBase" id="RU003811"/>
    </source>
</evidence>
<dbReference type="GO" id="GO:0008795">
    <property type="term" value="F:NAD+ synthase activity"/>
    <property type="evidence" value="ECO:0007669"/>
    <property type="project" value="UniProtKB-UniRule"/>
</dbReference>
<dbReference type="SUPFAM" id="SSF52402">
    <property type="entry name" value="Adenine nucleotide alpha hydrolases-like"/>
    <property type="match status" value="1"/>
</dbReference>
<dbReference type="Gene3D" id="3.60.110.10">
    <property type="entry name" value="Carbon-nitrogen hydrolase"/>
    <property type="match status" value="1"/>
</dbReference>
<comment type="caution">
    <text evidence="7">Lacks conserved residue(s) required for the propagation of feature annotation.</text>
</comment>
<dbReference type="GO" id="GO:0003952">
    <property type="term" value="F:NAD+ synthase (glutamine-hydrolyzing) activity"/>
    <property type="evidence" value="ECO:0007669"/>
    <property type="project" value="UniProtKB-UniRule"/>
</dbReference>
<dbReference type="OrthoDB" id="8817375at2"/>
<feature type="binding site" evidence="7">
    <location>
        <position position="396"/>
    </location>
    <ligand>
        <name>deamido-NAD(+)</name>
        <dbReference type="ChEBI" id="CHEBI:58437"/>
        <note>ligand shared between two neighboring subunits</note>
    </ligand>
</feature>
<comment type="function">
    <text evidence="7">Catalyzes the ATP-dependent amidation of deamido-NAD to form NAD. Uses L-glutamine as a nitrogen source.</text>
</comment>
<keyword evidence="5 7" id="KW-0067">ATP-binding</keyword>
<evidence type="ECO:0000256" key="1">
    <source>
        <dbReference type="ARBA" id="ARBA00005188"/>
    </source>
</evidence>
<sequence length="572" mass="62291">MSLTVCVAQLNPVVGDLSGNARAIVEAARTAYAQGARLVLTAEMSVCGYSAGDLWQRPAFIQACEQTVDDIAAQLAELTDLTVVVGHPSGNADYRTRCVSVPQHTNRVTALRAGQRIASVAKQKLPNYQVFDELRYFAPGTEFCVVDVEDVRIGLLVCEDGWFDEPAEAAVAAGAQALAIMNASPYHMGKARDREKRQSVLSQKTHTPIIYAHMVGGHDEVVFDGGSFAMQADGTLAGRASSFVEQNWMLSLKPQAGAAVRVQADIAPEPERDGQLGLPPYQYSYSSAEVWQALVLGTRDYVRKSGFKRVVLGLSGGMDSALVLAIAVDALGADNVRAVMMPSPYTADISLIDARDMAGRMGVRYDEIDILPPFDAFKTALAPLFEGRPEDTTEENIQARIRGTLLMAISNKIGSLVLITGNKSEVATGYSTLYGDMAGGFAPIKDVLKTQVFALARWRNANDPFGTGSNPIPERIITRPPSAELRPDQTDQDSLPPYDVLDAIVMRYMENDVPLADIVAQGLDQAAVDKVTCLIRINEYKRQQAPVGIRITHRSFGRDWRYPLINGFREEF</sequence>
<organism evidence="11 12">
    <name type="scientific">Brachymonas denitrificans DSM 15123</name>
    <dbReference type="NCBI Taxonomy" id="1121117"/>
    <lineage>
        <taxon>Bacteria</taxon>
        <taxon>Pseudomonadati</taxon>
        <taxon>Pseudomonadota</taxon>
        <taxon>Betaproteobacteria</taxon>
        <taxon>Burkholderiales</taxon>
        <taxon>Comamonadaceae</taxon>
        <taxon>Brachymonas</taxon>
    </lineage>
</organism>
<feature type="binding site" evidence="7">
    <location>
        <position position="128"/>
    </location>
    <ligand>
        <name>L-glutamine</name>
        <dbReference type="ChEBI" id="CHEBI:58359"/>
    </ligand>
</feature>
<dbReference type="HAMAP" id="MF_02090">
    <property type="entry name" value="NadE_glutamine_dep"/>
    <property type="match status" value="1"/>
</dbReference>
<dbReference type="NCBIfam" id="TIGR00552">
    <property type="entry name" value="nadE"/>
    <property type="match status" value="1"/>
</dbReference>
<keyword evidence="12" id="KW-1185">Reference proteome</keyword>
<feature type="binding site" evidence="7">
    <location>
        <begin position="313"/>
        <end position="320"/>
    </location>
    <ligand>
        <name>ATP</name>
        <dbReference type="ChEBI" id="CHEBI:30616"/>
    </ligand>
</feature>
<feature type="binding site" evidence="7">
    <location>
        <position position="425"/>
    </location>
    <ligand>
        <name>deamido-NAD(+)</name>
        <dbReference type="ChEBI" id="CHEBI:58437"/>
        <note>ligand shared between two neighboring subunits</note>
    </ligand>
</feature>
<dbReference type="InterPro" id="IPR022310">
    <property type="entry name" value="NAD/GMP_synthase"/>
</dbReference>
<dbReference type="InterPro" id="IPR014445">
    <property type="entry name" value="Gln-dep_NAD_synthase"/>
</dbReference>
<dbReference type="AlphaFoldDB" id="A0A1H8HRJ6"/>
<keyword evidence="3 7" id="KW-0436">Ligase</keyword>
<feature type="active site" description="Nucleophile; for glutaminase activity" evidence="7">
    <location>
        <position position="158"/>
    </location>
</feature>
<gene>
    <name evidence="7" type="primary">nadE</name>
    <name evidence="11" type="ORF">SAMN02745977_01568</name>
</gene>
<evidence type="ECO:0000256" key="6">
    <source>
        <dbReference type="ARBA" id="ARBA00023027"/>
    </source>
</evidence>
<name>A0A1H8HRJ6_9BURK</name>
<dbReference type="Pfam" id="PF02540">
    <property type="entry name" value="NAD_synthase"/>
    <property type="match status" value="1"/>
</dbReference>
<evidence type="ECO:0000256" key="4">
    <source>
        <dbReference type="ARBA" id="ARBA00022741"/>
    </source>
</evidence>
<comment type="pathway">
    <text evidence="1 7 8">Cofactor biosynthesis; NAD(+) biosynthesis; NAD(+) from deamido-NAD(+) (L-Gln route): step 1/1.</text>
</comment>
<reference evidence="11 12" key="1">
    <citation type="submission" date="2016-10" db="EMBL/GenBank/DDBJ databases">
        <authorList>
            <person name="de Groot N.N."/>
        </authorList>
    </citation>
    <scope>NUCLEOTIDE SEQUENCE [LARGE SCALE GENOMIC DNA]</scope>
    <source>
        <strain evidence="11 12">DSM 15123</strain>
    </source>
</reference>
<dbReference type="SUPFAM" id="SSF56317">
    <property type="entry name" value="Carbon-nitrogen hydrolase"/>
    <property type="match status" value="1"/>
</dbReference>
<feature type="domain" description="CN hydrolase" evidence="10">
    <location>
        <begin position="3"/>
        <end position="268"/>
    </location>
</feature>
<dbReference type="GO" id="GO:0004359">
    <property type="term" value="F:glutaminase activity"/>
    <property type="evidence" value="ECO:0007669"/>
    <property type="project" value="InterPro"/>
</dbReference>
<dbReference type="GO" id="GO:0005524">
    <property type="term" value="F:ATP binding"/>
    <property type="evidence" value="ECO:0007669"/>
    <property type="project" value="UniProtKB-UniRule"/>
</dbReference>
<accession>A0A1H8HRJ6</accession>
<dbReference type="InterPro" id="IPR036526">
    <property type="entry name" value="C-N_Hydrolase_sf"/>
</dbReference>
<evidence type="ECO:0000256" key="3">
    <source>
        <dbReference type="ARBA" id="ARBA00022598"/>
    </source>
</evidence>
<dbReference type="PROSITE" id="PS50263">
    <property type="entry name" value="CN_HYDROLASE"/>
    <property type="match status" value="1"/>
</dbReference>
<dbReference type="PANTHER" id="PTHR23090:SF9">
    <property type="entry name" value="GLUTAMINE-DEPENDENT NAD(+) SYNTHETASE"/>
    <property type="match status" value="1"/>
</dbReference>
<feature type="binding site" evidence="7">
    <location>
        <position position="190"/>
    </location>
    <ligand>
        <name>L-glutamine</name>
        <dbReference type="ChEBI" id="CHEBI:58359"/>
    </ligand>
</feature>
<dbReference type="UniPathway" id="UPA00253">
    <property type="reaction ID" value="UER00334"/>
</dbReference>
<evidence type="ECO:0000313" key="11">
    <source>
        <dbReference type="EMBL" id="SEN58398.1"/>
    </source>
</evidence>
<evidence type="ECO:0000259" key="10">
    <source>
        <dbReference type="PROSITE" id="PS50263"/>
    </source>
</evidence>
<dbReference type="Pfam" id="PF00795">
    <property type="entry name" value="CN_hydrolase"/>
    <property type="match status" value="1"/>
</dbReference>
<dbReference type="InterPro" id="IPR003010">
    <property type="entry name" value="C-N_Hydrolase"/>
</dbReference>